<evidence type="ECO:0000256" key="6">
    <source>
        <dbReference type="ARBA" id="ARBA00022989"/>
    </source>
</evidence>
<keyword evidence="8" id="KW-0997">Cell inner membrane</keyword>
<feature type="transmembrane region" description="Helical" evidence="8">
    <location>
        <begin position="395"/>
        <end position="417"/>
    </location>
</feature>
<feature type="chain" id="PRO_5012924346" evidence="9">
    <location>
        <begin position="22"/>
        <end position="509"/>
    </location>
</feature>
<evidence type="ECO:0000256" key="3">
    <source>
        <dbReference type="ARBA" id="ARBA00022448"/>
    </source>
</evidence>
<dbReference type="EMBL" id="NTJZ01000015">
    <property type="protein sequence ID" value="PDH32593.1"/>
    <property type="molecule type" value="Genomic_DNA"/>
</dbReference>
<comment type="caution">
    <text evidence="10">The sequence shown here is derived from an EMBL/GenBank/DDBJ whole genome shotgun (WGS) entry which is preliminary data.</text>
</comment>
<dbReference type="NCBIfam" id="TIGR00835">
    <property type="entry name" value="agcS"/>
    <property type="match status" value="1"/>
</dbReference>
<dbReference type="PRINTS" id="PR00175">
    <property type="entry name" value="NAALASMPORT"/>
</dbReference>
<feature type="transmembrane region" description="Helical" evidence="8">
    <location>
        <begin position="105"/>
        <end position="129"/>
    </location>
</feature>
<dbReference type="AlphaFoldDB" id="A0A2A5W8H3"/>
<dbReference type="GO" id="GO:0005886">
    <property type="term" value="C:plasma membrane"/>
    <property type="evidence" value="ECO:0007669"/>
    <property type="project" value="UniProtKB-SubCell"/>
</dbReference>
<proteinExistence type="inferred from homology"/>
<dbReference type="GO" id="GO:0005283">
    <property type="term" value="F:amino acid:sodium symporter activity"/>
    <property type="evidence" value="ECO:0007669"/>
    <property type="project" value="InterPro"/>
</dbReference>
<feature type="transmembrane region" description="Helical" evidence="8">
    <location>
        <begin position="438"/>
        <end position="458"/>
    </location>
</feature>
<gene>
    <name evidence="10" type="ORF">CNF02_11745</name>
</gene>
<evidence type="ECO:0000256" key="7">
    <source>
        <dbReference type="ARBA" id="ARBA00023136"/>
    </source>
</evidence>
<dbReference type="PANTHER" id="PTHR30330:SF3">
    <property type="entry name" value="TRANSCRIPTIONAL REGULATOR, LRP FAMILY"/>
    <property type="match status" value="1"/>
</dbReference>
<feature type="transmembrane region" description="Helical" evidence="8">
    <location>
        <begin position="54"/>
        <end position="74"/>
    </location>
</feature>
<organism evidence="10 11">
    <name type="scientific">OM182 bacterium MED-G28</name>
    <dbReference type="NCBI Taxonomy" id="1986256"/>
    <lineage>
        <taxon>Bacteria</taxon>
        <taxon>Pseudomonadati</taxon>
        <taxon>Pseudomonadota</taxon>
        <taxon>Gammaproteobacteria</taxon>
        <taxon>OMG group</taxon>
        <taxon>OM182 clade</taxon>
    </lineage>
</organism>
<accession>A0A2A5W8H3</accession>
<keyword evidence="6 8" id="KW-1133">Transmembrane helix</keyword>
<sequence>MLIRVWIVGVLFSLVSVPSSAAGIDDRINSAMQPIADAVANFIFFEVGVFGTRLPLIILWLIGASIFFTCYFRFLNLRGFKHAFELLRGDFTKPGQRGELTHFQALATAVSGTVGIGNISSVAIVISIGGPGATFWLMIAGLLGMSTKFAECVVGVKYRKLNPDGSVSGGPMYYLEEGLKERNLAWLGKPMGYFYALSIVIGCMGIGNMFQSNQAFEQFVVVTGGETGFFADKGWLFGGVLASIVGVVILGGITSIAKVTSKLVPFMAGVYIIGSLTVIFLNAERVPWAIGAIVTEAFNPSALGGGMLGVMIMGFQRAVFSNEAGIGSAAIAHSAVKTQEPVTEGFVGLMEPFIDTVVICTLTALVILTTVYEPELAGAGMQGIELTTRAFGTTLTWSAIPLAFIAILFAFSTLLSWSYYGLKGWTYIVGQSRKAENIFKIIFCLFAALGCMVQLDAVLEFSDALVFVIALPNIIGLYILAPIIKKELNSYQERLRNGEIQNLRKDLSR</sequence>
<feature type="transmembrane region" description="Helical" evidence="8">
    <location>
        <begin position="135"/>
        <end position="156"/>
    </location>
</feature>
<keyword evidence="9" id="KW-0732">Signal</keyword>
<dbReference type="Gene3D" id="1.20.1740.10">
    <property type="entry name" value="Amino acid/polyamine transporter I"/>
    <property type="match status" value="1"/>
</dbReference>
<reference evidence="10 11" key="1">
    <citation type="submission" date="2017-08" db="EMBL/GenBank/DDBJ databases">
        <title>Fine stratification of microbial communities through a metagenomic profile of the photic zone.</title>
        <authorList>
            <person name="Haro-Moreno J.M."/>
            <person name="Lopez-Perez M."/>
            <person name="De La Torre J."/>
            <person name="Picazo A."/>
            <person name="Camacho A."/>
            <person name="Rodriguez-Valera F."/>
        </authorList>
    </citation>
    <scope>NUCLEOTIDE SEQUENCE [LARGE SCALE GENOMIC DNA]</scope>
    <source>
        <strain evidence="10">MED-G28</strain>
    </source>
</reference>
<keyword evidence="5 8" id="KW-0812">Transmembrane</keyword>
<evidence type="ECO:0000256" key="9">
    <source>
        <dbReference type="SAM" id="SignalP"/>
    </source>
</evidence>
<evidence type="ECO:0000313" key="10">
    <source>
        <dbReference type="EMBL" id="PDH32593.1"/>
    </source>
</evidence>
<evidence type="ECO:0000256" key="5">
    <source>
        <dbReference type="ARBA" id="ARBA00022692"/>
    </source>
</evidence>
<evidence type="ECO:0000256" key="4">
    <source>
        <dbReference type="ARBA" id="ARBA00022475"/>
    </source>
</evidence>
<dbReference type="Proteomes" id="UP000219329">
    <property type="component" value="Unassembled WGS sequence"/>
</dbReference>
<feature type="transmembrane region" description="Helical" evidence="8">
    <location>
        <begin position="235"/>
        <end position="256"/>
    </location>
</feature>
<feature type="transmembrane region" description="Helical" evidence="8">
    <location>
        <begin position="192"/>
        <end position="210"/>
    </location>
</feature>
<comment type="similarity">
    <text evidence="2 8">Belongs to the alanine or glycine:cation symporter (AGCS) (TC 2.A.25) family.</text>
</comment>
<evidence type="ECO:0000256" key="8">
    <source>
        <dbReference type="RuleBase" id="RU363064"/>
    </source>
</evidence>
<feature type="signal peptide" evidence="9">
    <location>
        <begin position="1"/>
        <end position="21"/>
    </location>
</feature>
<name>A0A2A5W8H3_9GAMM</name>
<keyword evidence="4" id="KW-1003">Cell membrane</keyword>
<dbReference type="PANTHER" id="PTHR30330">
    <property type="entry name" value="AGSS FAMILY TRANSPORTER, SODIUM-ALANINE"/>
    <property type="match status" value="1"/>
</dbReference>
<feature type="transmembrane region" description="Helical" evidence="8">
    <location>
        <begin position="263"/>
        <end position="282"/>
    </location>
</feature>
<feature type="transmembrane region" description="Helical" evidence="8">
    <location>
        <begin position="288"/>
        <end position="312"/>
    </location>
</feature>
<evidence type="ECO:0000256" key="1">
    <source>
        <dbReference type="ARBA" id="ARBA00004651"/>
    </source>
</evidence>
<keyword evidence="3 8" id="KW-0813">Transport</keyword>
<keyword evidence="7 8" id="KW-0472">Membrane</keyword>
<keyword evidence="8" id="KW-0769">Symport</keyword>
<protein>
    <submittedName>
        <fullName evidence="10">Alanine glycine permease</fullName>
    </submittedName>
</protein>
<feature type="transmembrane region" description="Helical" evidence="8">
    <location>
        <begin position="464"/>
        <end position="484"/>
    </location>
</feature>
<evidence type="ECO:0000256" key="2">
    <source>
        <dbReference type="ARBA" id="ARBA00009261"/>
    </source>
</evidence>
<dbReference type="InterPro" id="IPR001463">
    <property type="entry name" value="Na/Ala_symport"/>
</dbReference>
<dbReference type="Pfam" id="PF01235">
    <property type="entry name" value="Na_Ala_symp"/>
    <property type="match status" value="1"/>
</dbReference>
<evidence type="ECO:0000313" key="11">
    <source>
        <dbReference type="Proteomes" id="UP000219329"/>
    </source>
</evidence>
<feature type="transmembrane region" description="Helical" evidence="8">
    <location>
        <begin position="353"/>
        <end position="372"/>
    </location>
</feature>
<comment type="subcellular location">
    <subcellularLocation>
        <location evidence="8">Cell inner membrane</location>
        <topology evidence="8">Multi-pass membrane protein</topology>
    </subcellularLocation>
    <subcellularLocation>
        <location evidence="1">Cell membrane</location>
        <topology evidence="1">Multi-pass membrane protein</topology>
    </subcellularLocation>
</comment>